<accession>A0A9D4RH59</accession>
<comment type="caution">
    <text evidence="1">The sequence shown here is derived from an EMBL/GenBank/DDBJ whole genome shotgun (WGS) entry which is preliminary data.</text>
</comment>
<dbReference type="EMBL" id="JAIWYP010000002">
    <property type="protein sequence ID" value="KAH3866145.1"/>
    <property type="molecule type" value="Genomic_DNA"/>
</dbReference>
<keyword evidence="2" id="KW-1185">Reference proteome</keyword>
<organism evidence="1 2">
    <name type="scientific">Dreissena polymorpha</name>
    <name type="common">Zebra mussel</name>
    <name type="synonym">Mytilus polymorpha</name>
    <dbReference type="NCBI Taxonomy" id="45954"/>
    <lineage>
        <taxon>Eukaryota</taxon>
        <taxon>Metazoa</taxon>
        <taxon>Spiralia</taxon>
        <taxon>Lophotrochozoa</taxon>
        <taxon>Mollusca</taxon>
        <taxon>Bivalvia</taxon>
        <taxon>Autobranchia</taxon>
        <taxon>Heteroconchia</taxon>
        <taxon>Euheterodonta</taxon>
        <taxon>Imparidentia</taxon>
        <taxon>Neoheterodontei</taxon>
        <taxon>Myida</taxon>
        <taxon>Dreissenoidea</taxon>
        <taxon>Dreissenidae</taxon>
        <taxon>Dreissena</taxon>
    </lineage>
</organism>
<evidence type="ECO:0000313" key="1">
    <source>
        <dbReference type="EMBL" id="KAH3866145.1"/>
    </source>
</evidence>
<evidence type="ECO:0008006" key="3">
    <source>
        <dbReference type="Google" id="ProtNLM"/>
    </source>
</evidence>
<gene>
    <name evidence="1" type="ORF">DPMN_029200</name>
</gene>
<reference evidence="1" key="1">
    <citation type="journal article" date="2019" name="bioRxiv">
        <title>The Genome of the Zebra Mussel, Dreissena polymorpha: A Resource for Invasive Species Research.</title>
        <authorList>
            <person name="McCartney M.A."/>
            <person name="Auch B."/>
            <person name="Kono T."/>
            <person name="Mallez S."/>
            <person name="Zhang Y."/>
            <person name="Obille A."/>
            <person name="Becker A."/>
            <person name="Abrahante J.E."/>
            <person name="Garbe J."/>
            <person name="Badalamenti J.P."/>
            <person name="Herman A."/>
            <person name="Mangelson H."/>
            <person name="Liachko I."/>
            <person name="Sullivan S."/>
            <person name="Sone E.D."/>
            <person name="Koren S."/>
            <person name="Silverstein K.A.T."/>
            <person name="Beckman K.B."/>
            <person name="Gohl D.M."/>
        </authorList>
    </citation>
    <scope>NUCLEOTIDE SEQUENCE</scope>
    <source>
        <strain evidence="1">Duluth1</strain>
        <tissue evidence="1">Whole animal</tissue>
    </source>
</reference>
<sequence length="63" mass="7140">MNPKRHTCYEYGKDYKELVYLKRHVKLTRHTQAPSVESAKSPKTPGTTRWVATAVGIATPKLV</sequence>
<protein>
    <recommendedName>
        <fullName evidence="3">C2H2-type domain-containing protein</fullName>
    </recommendedName>
</protein>
<evidence type="ECO:0000313" key="2">
    <source>
        <dbReference type="Proteomes" id="UP000828390"/>
    </source>
</evidence>
<dbReference type="Proteomes" id="UP000828390">
    <property type="component" value="Unassembled WGS sequence"/>
</dbReference>
<proteinExistence type="predicted"/>
<reference evidence="1" key="2">
    <citation type="submission" date="2020-11" db="EMBL/GenBank/DDBJ databases">
        <authorList>
            <person name="McCartney M.A."/>
            <person name="Auch B."/>
            <person name="Kono T."/>
            <person name="Mallez S."/>
            <person name="Becker A."/>
            <person name="Gohl D.M."/>
            <person name="Silverstein K.A.T."/>
            <person name="Koren S."/>
            <person name="Bechman K.B."/>
            <person name="Herman A."/>
            <person name="Abrahante J.E."/>
            <person name="Garbe J."/>
        </authorList>
    </citation>
    <scope>NUCLEOTIDE SEQUENCE</scope>
    <source>
        <strain evidence="1">Duluth1</strain>
        <tissue evidence="1">Whole animal</tissue>
    </source>
</reference>
<name>A0A9D4RH59_DREPO</name>
<dbReference type="AlphaFoldDB" id="A0A9D4RH59"/>